<feature type="region of interest" description="Disordered" evidence="5">
    <location>
        <begin position="633"/>
        <end position="696"/>
    </location>
</feature>
<evidence type="ECO:0000313" key="8">
    <source>
        <dbReference type="EMBL" id="GLI69494.1"/>
    </source>
</evidence>
<feature type="compositionally biased region" description="Gly residues" evidence="5">
    <location>
        <begin position="1217"/>
        <end position="1226"/>
    </location>
</feature>
<evidence type="ECO:0000259" key="7">
    <source>
        <dbReference type="SMART" id="SM00249"/>
    </source>
</evidence>
<sequence length="1226" mass="123361">MVMDRMINKVEAAAEGRQRRRRRQLQAPQPPPSVAADQDSHDAALRVGMKRDGEHESAIRAVASVRKTSESPGGVAGPKGRPAKLTTHGSVDPCVNGPAPLFARGKMLSPGGGMKRRRWQMTDEYDRGMHVTPRSEREAVAAVVAAAVAGVADVAPSGIGADDAGGSGGRAGCVSTASASALAAPVEVGPNGWSAATAVQTTRRRGRPRVRPADGDDEDDGSAAGGSASTTGSTAADDAAAAADGAVDPAVIEEQWGGRWSEPRVLRAATRLALAGAKLGGPSLRRAVRELLRVDGFRMLRWLRRWREAALVADAGDPTAISDSAPGIWERSEPYGFSYRELLQSALTDASLSYTGFADGHVTDSSVSAIGTVALAADPADGTSTLWMPTTDASAVMHHGGETFTTTATGAAAAGIGTHDATRREIAIDAKPGKCTPPPLSGSTATSLGAAAAEELPPPPPPPPLLRSPAAVPNDDNVPRLWRKMYDNALALVMSGGSGGGPLQPLPATVGLTGVATDSEECARGVSAAASVPLDGAAGPSSSLQVLREMGPAQLLAHAALSHVIYTAAVAEAAAPEPLAAAQPAATPTPTPTPVTCAPRLPPAVAATVAGTLSEPIIRGADVAAAAAAAAAVAGTTREVPSGRNERPRLRALTDEDLMRSRPPPEKLREGGNGTAVRRASAPSPAAPPGPLDAGQSMPRVRLLGLTFSDSGVKSGTAVASSAATGATAATAVASMPSSRSDSEARGSPVGLAAAVPPIMCEPGTPLKSAACVIGDLGCTAAGAADGSVPRGALESRAAKGTSGQTGEEPPAPPAPDGAVFSRSTGIIVGRLGPQGERISSPASPPPPNPPIQAQPQRPLQQLQNPLQPLVEPSAPSAGSNPDRASAAGAAAASCAFPEGNRTPVPVGSAAAPSTMAASSQDLPSVAPAPSKPAADAPSASAPTPPQPPRRPPLQGSQNRGAVLPSFPGLTAKRKQRPVSSLPVAVCMACLEALPAEVEAGPCMATHGSEPAESAWCCEGPCRRGFHSSCVRPTKIDKYDVQIQAKTICAQCFRDAHPCSICGRDAADGSETSAGLVKCSLAACGRWYHGECAVAHPLTRVTAAGGSGGGSGGGGGGGSGRGRGRGRGGSAAITAAPPVATKFRCPLHTCAVCSGSGEGAAIMACVRCATAYHTKCKPQDAELLAKKLLLCPACCSSRTAGDSITRVQQHQGQQHLQGGGAKRPRL</sequence>
<proteinExistence type="predicted"/>
<dbReference type="InterPro" id="IPR013083">
    <property type="entry name" value="Znf_RING/FYVE/PHD"/>
</dbReference>
<feature type="domain" description="RING-type" evidence="6">
    <location>
        <begin position="987"/>
        <end position="1052"/>
    </location>
</feature>
<feature type="region of interest" description="Disordered" evidence="5">
    <location>
        <begin position="452"/>
        <end position="472"/>
    </location>
</feature>
<keyword evidence="1" id="KW-0479">Metal-binding</keyword>
<feature type="compositionally biased region" description="Pro residues" evidence="5">
    <location>
        <begin position="456"/>
        <end position="466"/>
    </location>
</feature>
<dbReference type="Pfam" id="PF22908">
    <property type="entry name" value="PHD_NSD"/>
    <property type="match status" value="1"/>
</dbReference>
<evidence type="ECO:0000256" key="2">
    <source>
        <dbReference type="ARBA" id="ARBA00022737"/>
    </source>
</evidence>
<keyword evidence="3" id="KW-0863">Zinc-finger</keyword>
<dbReference type="InterPro" id="IPR055198">
    <property type="entry name" value="NSD_PHD"/>
</dbReference>
<dbReference type="PANTHER" id="PTHR46235:SF3">
    <property type="entry name" value="PHD FINGER-CONTAINING PROTEIN DDB_G0268158"/>
    <property type="match status" value="1"/>
</dbReference>
<evidence type="ECO:0000259" key="6">
    <source>
        <dbReference type="SMART" id="SM00184"/>
    </source>
</evidence>
<feature type="compositionally biased region" description="Pro residues" evidence="5">
    <location>
        <begin position="843"/>
        <end position="853"/>
    </location>
</feature>
<feature type="domain" description="Zinc finger PHD-type" evidence="7">
    <location>
        <begin position="1150"/>
        <end position="1195"/>
    </location>
</feature>
<evidence type="ECO:0000313" key="9">
    <source>
        <dbReference type="Proteomes" id="UP001165090"/>
    </source>
</evidence>
<dbReference type="InterPro" id="IPR001965">
    <property type="entry name" value="Znf_PHD"/>
</dbReference>
<feature type="domain" description="RING-type" evidence="6">
    <location>
        <begin position="1150"/>
        <end position="1194"/>
    </location>
</feature>
<dbReference type="PANTHER" id="PTHR46235">
    <property type="entry name" value="PHD FINGER-CONTAINING PROTEIN DDB_G0268158"/>
    <property type="match status" value="1"/>
</dbReference>
<dbReference type="Proteomes" id="UP001165090">
    <property type="component" value="Unassembled WGS sequence"/>
</dbReference>
<name>A0ABQ5SI97_9CHLO</name>
<feature type="domain" description="RING-type" evidence="6">
    <location>
        <begin position="1059"/>
        <end position="1148"/>
    </location>
</feature>
<dbReference type="Pfam" id="PF23004">
    <property type="entry name" value="PHDvar_NSD"/>
    <property type="match status" value="1"/>
</dbReference>
<feature type="domain" description="Zinc finger PHD-type" evidence="7">
    <location>
        <begin position="1058"/>
        <end position="1149"/>
    </location>
</feature>
<comment type="caution">
    <text evidence="8">The sequence shown here is derived from an EMBL/GenBank/DDBJ whole genome shotgun (WGS) entry which is preliminary data.</text>
</comment>
<dbReference type="EMBL" id="BSDZ01000086">
    <property type="protein sequence ID" value="GLI69494.1"/>
    <property type="molecule type" value="Genomic_DNA"/>
</dbReference>
<evidence type="ECO:0000256" key="1">
    <source>
        <dbReference type="ARBA" id="ARBA00022723"/>
    </source>
</evidence>
<dbReference type="SUPFAM" id="SSF57903">
    <property type="entry name" value="FYVE/PHD zinc finger"/>
    <property type="match status" value="1"/>
</dbReference>
<dbReference type="InterPro" id="IPR001841">
    <property type="entry name" value="Znf_RING"/>
</dbReference>
<protein>
    <recommendedName>
        <fullName evidence="10">PHD-type domain-containing protein</fullName>
    </recommendedName>
</protein>
<reference evidence="8 9" key="1">
    <citation type="journal article" date="2023" name="IScience">
        <title>Expanded male sex-determining region conserved during the evolution of homothallism in the green alga Volvox.</title>
        <authorList>
            <person name="Yamamoto K."/>
            <person name="Matsuzaki R."/>
            <person name="Mahakham W."/>
            <person name="Heman W."/>
            <person name="Sekimoto H."/>
            <person name="Kawachi M."/>
            <person name="Minakuchi Y."/>
            <person name="Toyoda A."/>
            <person name="Nozaki H."/>
        </authorList>
    </citation>
    <scope>NUCLEOTIDE SEQUENCE [LARGE SCALE GENOMIC DNA]</scope>
    <source>
        <strain evidence="8 9">NIES-4468</strain>
    </source>
</reference>
<feature type="region of interest" description="Disordered" evidence="5">
    <location>
        <begin position="193"/>
        <end position="242"/>
    </location>
</feature>
<feature type="region of interest" description="Disordered" evidence="5">
    <location>
        <begin position="1"/>
        <end position="41"/>
    </location>
</feature>
<evidence type="ECO:0000256" key="5">
    <source>
        <dbReference type="SAM" id="MobiDB-lite"/>
    </source>
</evidence>
<organism evidence="8 9">
    <name type="scientific">Volvox africanus</name>
    <dbReference type="NCBI Taxonomy" id="51714"/>
    <lineage>
        <taxon>Eukaryota</taxon>
        <taxon>Viridiplantae</taxon>
        <taxon>Chlorophyta</taxon>
        <taxon>core chlorophytes</taxon>
        <taxon>Chlorophyceae</taxon>
        <taxon>CS clade</taxon>
        <taxon>Chlamydomonadales</taxon>
        <taxon>Volvocaceae</taxon>
        <taxon>Volvox</taxon>
    </lineage>
</organism>
<keyword evidence="2" id="KW-0677">Repeat</keyword>
<evidence type="ECO:0008006" key="10">
    <source>
        <dbReference type="Google" id="ProtNLM"/>
    </source>
</evidence>
<dbReference type="SMART" id="SM00184">
    <property type="entry name" value="RING"/>
    <property type="match status" value="3"/>
</dbReference>
<evidence type="ECO:0000256" key="4">
    <source>
        <dbReference type="ARBA" id="ARBA00022833"/>
    </source>
</evidence>
<dbReference type="InterPro" id="IPR011011">
    <property type="entry name" value="Znf_FYVE_PHD"/>
</dbReference>
<keyword evidence="9" id="KW-1185">Reference proteome</keyword>
<feature type="compositionally biased region" description="Basic and acidic residues" evidence="5">
    <location>
        <begin position="644"/>
        <end position="670"/>
    </location>
</feature>
<dbReference type="CDD" id="cd15566">
    <property type="entry name" value="PHD3_NSD"/>
    <property type="match status" value="1"/>
</dbReference>
<feature type="compositionally biased region" description="Low complexity" evidence="5">
    <location>
        <begin position="909"/>
        <end position="942"/>
    </location>
</feature>
<dbReference type="InterPro" id="IPR055197">
    <property type="entry name" value="PHDvar_NSD"/>
</dbReference>
<accession>A0ABQ5SI97</accession>
<dbReference type="SMART" id="SM00249">
    <property type="entry name" value="PHD"/>
    <property type="match status" value="3"/>
</dbReference>
<feature type="compositionally biased region" description="Low complexity" evidence="5">
    <location>
        <begin position="225"/>
        <end position="242"/>
    </location>
</feature>
<feature type="region of interest" description="Disordered" evidence="5">
    <location>
        <begin position="786"/>
        <end position="891"/>
    </location>
</feature>
<feature type="compositionally biased region" description="Low complexity" evidence="5">
    <location>
        <begin position="854"/>
        <end position="873"/>
    </location>
</feature>
<evidence type="ECO:0000256" key="3">
    <source>
        <dbReference type="ARBA" id="ARBA00022771"/>
    </source>
</evidence>
<dbReference type="Gene3D" id="3.30.40.10">
    <property type="entry name" value="Zinc/RING finger domain, C3HC4 (zinc finger)"/>
    <property type="match status" value="1"/>
</dbReference>
<feature type="region of interest" description="Disordered" evidence="5">
    <location>
        <begin position="65"/>
        <end position="91"/>
    </location>
</feature>
<feature type="region of interest" description="Disordered" evidence="5">
    <location>
        <begin position="1105"/>
        <end position="1131"/>
    </location>
</feature>
<feature type="compositionally biased region" description="Gly residues" evidence="5">
    <location>
        <begin position="1105"/>
        <end position="1121"/>
    </location>
</feature>
<feature type="region of interest" description="Disordered" evidence="5">
    <location>
        <begin position="906"/>
        <end position="975"/>
    </location>
</feature>
<feature type="compositionally biased region" description="Basic and acidic residues" evidence="5">
    <location>
        <begin position="1"/>
        <end position="17"/>
    </location>
</feature>
<keyword evidence="4" id="KW-0862">Zinc</keyword>
<feature type="compositionally biased region" description="Pro residues" evidence="5">
    <location>
        <begin position="943"/>
        <end position="952"/>
    </location>
</feature>
<feature type="region of interest" description="Disordered" evidence="5">
    <location>
        <begin position="1206"/>
        <end position="1226"/>
    </location>
</feature>
<feature type="domain" description="Zinc finger PHD-type" evidence="7">
    <location>
        <begin position="986"/>
        <end position="1053"/>
    </location>
</feature>
<gene>
    <name evidence="8" type="ORF">VaNZ11_014128</name>
</gene>